<dbReference type="OrthoDB" id="62952at2759"/>
<name>A0A8H7W1F7_9HELO</name>
<proteinExistence type="predicted"/>
<evidence type="ECO:0000313" key="2">
    <source>
        <dbReference type="Proteomes" id="UP000664132"/>
    </source>
</evidence>
<accession>A0A8H7W1F7</accession>
<evidence type="ECO:0000313" key="1">
    <source>
        <dbReference type="EMBL" id="KAG4413560.1"/>
    </source>
</evidence>
<organism evidence="1 2">
    <name type="scientific">Cadophora malorum</name>
    <dbReference type="NCBI Taxonomy" id="108018"/>
    <lineage>
        <taxon>Eukaryota</taxon>
        <taxon>Fungi</taxon>
        <taxon>Dikarya</taxon>
        <taxon>Ascomycota</taxon>
        <taxon>Pezizomycotina</taxon>
        <taxon>Leotiomycetes</taxon>
        <taxon>Helotiales</taxon>
        <taxon>Ploettnerulaceae</taxon>
        <taxon>Cadophora</taxon>
    </lineage>
</organism>
<dbReference type="AlphaFoldDB" id="A0A8H7W1F7"/>
<comment type="caution">
    <text evidence="1">The sequence shown here is derived from an EMBL/GenBank/DDBJ whole genome shotgun (WGS) entry which is preliminary data.</text>
</comment>
<dbReference type="Proteomes" id="UP000664132">
    <property type="component" value="Unassembled WGS sequence"/>
</dbReference>
<keyword evidence="2" id="KW-1185">Reference proteome</keyword>
<dbReference type="EMBL" id="JAFJYH010000307">
    <property type="protein sequence ID" value="KAG4413560.1"/>
    <property type="molecule type" value="Genomic_DNA"/>
</dbReference>
<protein>
    <submittedName>
        <fullName evidence="1">Uncharacterized protein</fullName>
    </submittedName>
</protein>
<sequence length="546" mass="62213">MDRTETAYRALLRSSQGGFGMLAELLSKLPYDGHDRKPTMGNLSKILSKSINGDNDNTAAAAGPSSVEMVETGEGCLFLDKLPLEMRRKIYFHLVISGKTSAFIRDPNASEMMYAGNILTIKCHGPTFSWLRFEEIGPCTLGRYRTHGDFEQGMFSSPKDLPAFEKVQHWKVIITPDSPSDKSRTASAQIVVFCRLACDLDAIKSLVTSTHCGTCLDKADDNDYLWSSPEQKTLKPFEMLRNLDKFKVECPECNIFKDISGGKLSELEALVKSNEPVHHVLKCYAALLEYALACERNPLFKADMDSTRTMNLSMESNIRRGAAGMTQTIVNPYIFPSVHPVEKALRQARRTSDRNDYKLSRLIKSRVLCYSPNDNDDGNVLSKLQYLRLSINSDRIVKLVESQKEQGGCLFGFQLGYDQHAFQIDDDKKALCLIRLQDFAEAFTRTRDAPDEVRISLRRYKWIVERLYKSLAHERYLQDLEDAYDMQDLSKFRQSFIKATGDMYHQWLKIRAARLNLLAFDWDPEDAGCSIDLELWCDDQALDFDY</sequence>
<gene>
    <name evidence="1" type="ORF">IFR04_013294</name>
</gene>
<reference evidence="1" key="1">
    <citation type="submission" date="2021-02" db="EMBL/GenBank/DDBJ databases">
        <title>Genome sequence Cadophora malorum strain M34.</title>
        <authorList>
            <person name="Stefanovic E."/>
            <person name="Vu D."/>
            <person name="Scully C."/>
            <person name="Dijksterhuis J."/>
            <person name="Roader J."/>
            <person name="Houbraken J."/>
        </authorList>
    </citation>
    <scope>NUCLEOTIDE SEQUENCE</scope>
    <source>
        <strain evidence="1">M34</strain>
    </source>
</reference>